<dbReference type="RefSeq" id="WP_106704195.1">
    <property type="nucleotide sequence ID" value="NZ_CP027666.1"/>
</dbReference>
<keyword evidence="2 4" id="KW-0442">Lipid degradation</keyword>
<dbReference type="InterPro" id="IPR050301">
    <property type="entry name" value="NTE"/>
</dbReference>
<dbReference type="InterPro" id="IPR016035">
    <property type="entry name" value="Acyl_Trfase/lysoPLipase"/>
</dbReference>
<feature type="active site" description="Nucleophile" evidence="4">
    <location>
        <position position="60"/>
    </location>
</feature>
<dbReference type="AlphaFoldDB" id="A0A2S0MIE8"/>
<dbReference type="SUPFAM" id="SSF52151">
    <property type="entry name" value="FabD/lysophospholipase-like"/>
    <property type="match status" value="1"/>
</dbReference>
<protein>
    <submittedName>
        <fullName evidence="6">Patatin</fullName>
    </submittedName>
</protein>
<feature type="active site" description="Proton acceptor" evidence="4">
    <location>
        <position position="230"/>
    </location>
</feature>
<name>A0A2S0MIE8_9BURK</name>
<evidence type="ECO:0000313" key="7">
    <source>
        <dbReference type="Proteomes" id="UP000239709"/>
    </source>
</evidence>
<dbReference type="PANTHER" id="PTHR14226">
    <property type="entry name" value="NEUROPATHY TARGET ESTERASE/SWISS CHEESE D.MELANOGASTER"/>
    <property type="match status" value="1"/>
</dbReference>
<reference evidence="6 7" key="1">
    <citation type="submission" date="2018-03" db="EMBL/GenBank/DDBJ databases">
        <title>Genome sequencing of Ottowia sp.</title>
        <authorList>
            <person name="Kim S.-J."/>
            <person name="Heo J."/>
            <person name="Kwon S.-W."/>
        </authorList>
    </citation>
    <scope>NUCLEOTIDE SEQUENCE [LARGE SCALE GENOMIC DNA]</scope>
    <source>
        <strain evidence="6 7">KADR8-3</strain>
    </source>
</reference>
<sequence>MPPTAQPPTPGRTPATGLVLTGGGARAAYQVGVLRAIRTLRRAAGAAASGNPFPIVCGTSAGAINAAALAAGSDHFDSAVRRLTRVWYQLHADHVYHADGWSAVQASTRWMSLLSLGWALRHWRQVRPRSLLDNAPLGELLRAQVPLERVAQQLADGHLQGLSISASSYASGEHVTFYQANAPIAPWTRAQRRAVPVQFRTEHLLASSAIPFIFPAGEVQVDGQTSWYGDGSMRQVAPISPAIHLGADRVLVIGAGRANEPPGAVRPSGAAYPSLAQVAGHALSSIFLDTLSADVERTQRINHTLSLVPPEALARSRLRPVDLLVIWPSQRLDDLAAQHVAELPPAVRALLGILGVQPGDARTGALASYLLFEPGYIRALMQLGWDDTLRQRAEVCRFFGWADPPRPDRARRPAPMR</sequence>
<dbReference type="GO" id="GO:0016042">
    <property type="term" value="P:lipid catabolic process"/>
    <property type="evidence" value="ECO:0007669"/>
    <property type="project" value="UniProtKB-UniRule"/>
</dbReference>
<gene>
    <name evidence="6" type="ORF">C6570_16535</name>
</gene>
<comment type="caution">
    <text evidence="4">Lacks conserved residue(s) required for the propagation of feature annotation.</text>
</comment>
<dbReference type="Proteomes" id="UP000239709">
    <property type="component" value="Chromosome"/>
</dbReference>
<keyword evidence="3 4" id="KW-0443">Lipid metabolism</keyword>
<keyword evidence="1 4" id="KW-0378">Hydrolase</keyword>
<dbReference type="KEGG" id="otk:C6570_16535"/>
<dbReference type="PROSITE" id="PS51635">
    <property type="entry name" value="PNPLA"/>
    <property type="match status" value="1"/>
</dbReference>
<evidence type="ECO:0000256" key="4">
    <source>
        <dbReference type="PROSITE-ProRule" id="PRU01161"/>
    </source>
</evidence>
<dbReference type="InterPro" id="IPR002641">
    <property type="entry name" value="PNPLA_dom"/>
</dbReference>
<dbReference type="Pfam" id="PF01734">
    <property type="entry name" value="Patatin"/>
    <property type="match status" value="1"/>
</dbReference>
<accession>A0A2S0MIE8</accession>
<organism evidence="6 7">
    <name type="scientific">Ottowia oryzae</name>
    <dbReference type="NCBI Taxonomy" id="2109914"/>
    <lineage>
        <taxon>Bacteria</taxon>
        <taxon>Pseudomonadati</taxon>
        <taxon>Pseudomonadota</taxon>
        <taxon>Betaproteobacteria</taxon>
        <taxon>Burkholderiales</taxon>
        <taxon>Comamonadaceae</taxon>
        <taxon>Ottowia</taxon>
    </lineage>
</organism>
<keyword evidence="7" id="KW-1185">Reference proteome</keyword>
<feature type="domain" description="PNPLA" evidence="5">
    <location>
        <begin position="18"/>
        <end position="243"/>
    </location>
</feature>
<proteinExistence type="predicted"/>
<feature type="short sequence motif" description="GXSXG" evidence="4">
    <location>
        <begin position="58"/>
        <end position="62"/>
    </location>
</feature>
<evidence type="ECO:0000256" key="3">
    <source>
        <dbReference type="ARBA" id="ARBA00023098"/>
    </source>
</evidence>
<dbReference type="PANTHER" id="PTHR14226:SF57">
    <property type="entry name" value="BLR7027 PROTEIN"/>
    <property type="match status" value="1"/>
</dbReference>
<evidence type="ECO:0000259" key="5">
    <source>
        <dbReference type="PROSITE" id="PS51635"/>
    </source>
</evidence>
<evidence type="ECO:0000256" key="2">
    <source>
        <dbReference type="ARBA" id="ARBA00022963"/>
    </source>
</evidence>
<dbReference type="OrthoDB" id="9798773at2"/>
<dbReference type="Gene3D" id="3.40.1090.10">
    <property type="entry name" value="Cytosolic phospholipase A2 catalytic domain"/>
    <property type="match status" value="1"/>
</dbReference>
<dbReference type="GO" id="GO:0016787">
    <property type="term" value="F:hydrolase activity"/>
    <property type="evidence" value="ECO:0007669"/>
    <property type="project" value="UniProtKB-UniRule"/>
</dbReference>
<evidence type="ECO:0000313" key="6">
    <source>
        <dbReference type="EMBL" id="AVO35649.1"/>
    </source>
</evidence>
<dbReference type="EMBL" id="CP027666">
    <property type="protein sequence ID" value="AVO35649.1"/>
    <property type="molecule type" value="Genomic_DNA"/>
</dbReference>
<evidence type="ECO:0000256" key="1">
    <source>
        <dbReference type="ARBA" id="ARBA00022801"/>
    </source>
</evidence>